<evidence type="ECO:0000313" key="2">
    <source>
        <dbReference type="Proteomes" id="UP000734854"/>
    </source>
</evidence>
<comment type="caution">
    <text evidence="1">The sequence shown here is derived from an EMBL/GenBank/DDBJ whole genome shotgun (WGS) entry which is preliminary data.</text>
</comment>
<reference evidence="1 2" key="1">
    <citation type="submission" date="2020-08" db="EMBL/GenBank/DDBJ databases">
        <title>Plant Genome Project.</title>
        <authorList>
            <person name="Zhang R.-G."/>
        </authorList>
    </citation>
    <scope>NUCLEOTIDE SEQUENCE [LARGE SCALE GENOMIC DNA]</scope>
    <source>
        <tissue evidence="1">Rhizome</tissue>
    </source>
</reference>
<protein>
    <submittedName>
        <fullName evidence="1">Uncharacterized protein</fullName>
    </submittedName>
</protein>
<sequence>MRCKGSPPPTSFPTAAKDFKDVGFSEGSRRYITKRFKRRPSRSQTDQRIQNMHFQDVVLLAGYCRYQYQQHRQIDMANA</sequence>
<evidence type="ECO:0000313" key="1">
    <source>
        <dbReference type="EMBL" id="KAG6488581.1"/>
    </source>
</evidence>
<accession>A0A8J5KLM6</accession>
<dbReference type="AlphaFoldDB" id="A0A8J5KLM6"/>
<name>A0A8J5KLM6_ZINOF</name>
<proteinExistence type="predicted"/>
<dbReference type="EMBL" id="JACMSC010000014">
    <property type="protein sequence ID" value="KAG6488581.1"/>
    <property type="molecule type" value="Genomic_DNA"/>
</dbReference>
<organism evidence="1 2">
    <name type="scientific">Zingiber officinale</name>
    <name type="common">Ginger</name>
    <name type="synonym">Amomum zingiber</name>
    <dbReference type="NCBI Taxonomy" id="94328"/>
    <lineage>
        <taxon>Eukaryota</taxon>
        <taxon>Viridiplantae</taxon>
        <taxon>Streptophyta</taxon>
        <taxon>Embryophyta</taxon>
        <taxon>Tracheophyta</taxon>
        <taxon>Spermatophyta</taxon>
        <taxon>Magnoliopsida</taxon>
        <taxon>Liliopsida</taxon>
        <taxon>Zingiberales</taxon>
        <taxon>Zingiberaceae</taxon>
        <taxon>Zingiber</taxon>
    </lineage>
</organism>
<dbReference type="Proteomes" id="UP000734854">
    <property type="component" value="Unassembled WGS sequence"/>
</dbReference>
<gene>
    <name evidence="1" type="ORF">ZIOFF_049828</name>
</gene>
<keyword evidence="2" id="KW-1185">Reference proteome</keyword>